<dbReference type="InterPro" id="IPR058060">
    <property type="entry name" value="HYC_CC_PP"/>
</dbReference>
<dbReference type="Proteomes" id="UP000028349">
    <property type="component" value="Unassembled WGS sequence"/>
</dbReference>
<organism evidence="1 2">
    <name type="scientific">Kaistella antarctica</name>
    <dbReference type="NCBI Taxonomy" id="266748"/>
    <lineage>
        <taxon>Bacteria</taxon>
        <taxon>Pseudomonadati</taxon>
        <taxon>Bacteroidota</taxon>
        <taxon>Flavobacteriia</taxon>
        <taxon>Flavobacteriales</taxon>
        <taxon>Weeksellaceae</taxon>
        <taxon>Chryseobacterium group</taxon>
        <taxon>Kaistella</taxon>
    </lineage>
</organism>
<comment type="caution">
    <text evidence="1">The sequence shown here is derived from an EMBL/GenBank/DDBJ whole genome shotgun (WGS) entry which is preliminary data.</text>
</comment>
<reference evidence="1 2" key="1">
    <citation type="submission" date="2014-07" db="EMBL/GenBank/DDBJ databases">
        <authorList>
            <person name="Pisani N.G."/>
            <person name="Newman J.D."/>
        </authorList>
    </citation>
    <scope>NUCLEOTIDE SEQUENCE [LARGE SCALE GENOMIC DNA]</scope>
    <source>
        <strain evidence="1 2">LMG 24720</strain>
    </source>
</reference>
<name>A0ABR4TWM8_9FLAO</name>
<sequence length="125" mass="14175">MKKYLAIMFTVFYFGFSSGMVYNVHYCLGQIFVSSASSKKSCDLCRTDKKKDCCKTEIKILKTDVAQKADITFINDAPIVAVLPQEYFANFIAPVVERTNFSVQINAPPDKAELPLFISYCNFRI</sequence>
<protein>
    <submittedName>
        <fullName evidence="1">Uncharacterized protein</fullName>
    </submittedName>
</protein>
<gene>
    <name evidence="1" type="ORF">HY04_07535</name>
</gene>
<dbReference type="Pfam" id="PF26622">
    <property type="entry name" value="DUF8199"/>
    <property type="match status" value="1"/>
</dbReference>
<dbReference type="NCBIfam" id="NF047658">
    <property type="entry name" value="HYC_CC_PP"/>
    <property type="match status" value="1"/>
</dbReference>
<accession>A0ABR4TWM8</accession>
<dbReference type="RefSeq" id="WP_034718660.1">
    <property type="nucleotide sequence ID" value="NZ_LR134441.1"/>
</dbReference>
<evidence type="ECO:0000313" key="2">
    <source>
        <dbReference type="Proteomes" id="UP000028349"/>
    </source>
</evidence>
<dbReference type="InterPro" id="IPR058512">
    <property type="entry name" value="DUF8199"/>
</dbReference>
<dbReference type="EMBL" id="JPEP01000002">
    <property type="protein sequence ID" value="KEY18360.1"/>
    <property type="molecule type" value="Genomic_DNA"/>
</dbReference>
<evidence type="ECO:0000313" key="1">
    <source>
        <dbReference type="EMBL" id="KEY18360.1"/>
    </source>
</evidence>
<proteinExistence type="predicted"/>
<keyword evidence="2" id="KW-1185">Reference proteome</keyword>